<dbReference type="KEGG" id="enn:FRE64_09885"/>
<dbReference type="Proteomes" id="UP000318453">
    <property type="component" value="Chromosome"/>
</dbReference>
<dbReference type="InterPro" id="IPR037914">
    <property type="entry name" value="SpoVT-AbrB_sf"/>
</dbReference>
<proteinExistence type="predicted"/>
<dbReference type="GO" id="GO:0003677">
    <property type="term" value="F:DNA binding"/>
    <property type="evidence" value="ECO:0007669"/>
    <property type="project" value="UniProtKB-UniRule"/>
</dbReference>
<dbReference type="InterPro" id="IPR007159">
    <property type="entry name" value="SpoVT-AbrB_dom"/>
</dbReference>
<keyword evidence="1 3" id="KW-0238">DNA-binding</keyword>
<dbReference type="SMART" id="SM00966">
    <property type="entry name" value="SpoVT_AbrB"/>
    <property type="match status" value="1"/>
</dbReference>
<name>A0A5B8NNS3_9CHRO</name>
<dbReference type="EMBL" id="CP042326">
    <property type="protein sequence ID" value="QDZ40231.1"/>
    <property type="molecule type" value="Genomic_DNA"/>
</dbReference>
<keyword evidence="4" id="KW-1185">Reference proteome</keyword>
<dbReference type="GO" id="GO:0097351">
    <property type="term" value="F:toxin sequestering activity"/>
    <property type="evidence" value="ECO:0007669"/>
    <property type="project" value="InterPro"/>
</dbReference>
<evidence type="ECO:0000313" key="4">
    <source>
        <dbReference type="Proteomes" id="UP000318453"/>
    </source>
</evidence>
<gene>
    <name evidence="3" type="ORF">FRE64_09885</name>
</gene>
<accession>A0A5B8NNS3</accession>
<organism evidence="3 4">
    <name type="scientific">Euhalothece natronophila Z-M001</name>
    <dbReference type="NCBI Taxonomy" id="522448"/>
    <lineage>
        <taxon>Bacteria</taxon>
        <taxon>Bacillati</taxon>
        <taxon>Cyanobacteriota</taxon>
        <taxon>Cyanophyceae</taxon>
        <taxon>Oscillatoriophycideae</taxon>
        <taxon>Chroococcales</taxon>
        <taxon>Halothecacae</taxon>
        <taxon>Halothece cluster</taxon>
        <taxon>Euhalothece</taxon>
    </lineage>
</organism>
<reference evidence="3" key="1">
    <citation type="submission" date="2019-08" db="EMBL/GenBank/DDBJ databases">
        <title>Carotenoids and Carotenoid Binding Proteins in the Halophilic Cyanobacterium Euhalothece sp. ZM00.</title>
        <authorList>
            <person name="Cho S.M."/>
            <person name="Song J.Y."/>
            <person name="Park Y.-I."/>
        </authorList>
    </citation>
    <scope>NUCLEOTIDE SEQUENCE [LARGE SCALE GENOMIC DNA]</scope>
    <source>
        <strain evidence="3">Z-M001</strain>
    </source>
</reference>
<dbReference type="SUPFAM" id="SSF89447">
    <property type="entry name" value="AbrB/MazE/MraZ-like"/>
    <property type="match status" value="1"/>
</dbReference>
<dbReference type="InterPro" id="IPR039052">
    <property type="entry name" value="Antitox_PemI-like"/>
</dbReference>
<evidence type="ECO:0000259" key="2">
    <source>
        <dbReference type="PROSITE" id="PS51740"/>
    </source>
</evidence>
<dbReference type="RefSeq" id="WP_146295914.1">
    <property type="nucleotide sequence ID" value="NZ_CP042326.1"/>
</dbReference>
<feature type="domain" description="SpoVT-AbrB" evidence="2">
    <location>
        <begin position="3"/>
        <end position="49"/>
    </location>
</feature>
<evidence type="ECO:0000256" key="1">
    <source>
        <dbReference type="PROSITE-ProRule" id="PRU01076"/>
    </source>
</evidence>
<evidence type="ECO:0000313" key="3">
    <source>
        <dbReference type="EMBL" id="QDZ40231.1"/>
    </source>
</evidence>
<sequence length="79" mass="8754">MTTSVRKWGNSLAVRIPQPIAEQANLKEGVNVSFTVSEEGSIILSPKPKYTLDELLEGVSPEHFEGETEWGEPVGKEVW</sequence>
<dbReference type="OrthoDB" id="9795766at2"/>
<dbReference type="PANTHER" id="PTHR40516:SF1">
    <property type="entry name" value="ANTITOXIN CHPS-RELATED"/>
    <property type="match status" value="1"/>
</dbReference>
<dbReference type="PROSITE" id="PS51740">
    <property type="entry name" value="SPOVT_ABRB"/>
    <property type="match status" value="1"/>
</dbReference>
<protein>
    <submittedName>
        <fullName evidence="3">AbrB/MazE/SpoVT family DNA-binding domain-containing protein</fullName>
    </submittedName>
</protein>
<dbReference type="PANTHER" id="PTHR40516">
    <property type="entry name" value="ANTITOXIN CHPS-RELATED"/>
    <property type="match status" value="1"/>
</dbReference>
<dbReference type="AlphaFoldDB" id="A0A5B8NNS3"/>
<dbReference type="Pfam" id="PF04014">
    <property type="entry name" value="MazE_antitoxin"/>
    <property type="match status" value="1"/>
</dbReference>
<dbReference type="Gene3D" id="2.10.260.10">
    <property type="match status" value="1"/>
</dbReference>